<reference evidence="11" key="2">
    <citation type="submission" date="2020-09" db="EMBL/GenBank/DDBJ databases">
        <authorList>
            <person name="Sun Q."/>
            <person name="Zhou Y."/>
        </authorList>
    </citation>
    <scope>NUCLEOTIDE SEQUENCE</scope>
    <source>
        <strain evidence="11">CGMCC 1.16134</strain>
    </source>
</reference>
<evidence type="ECO:0000256" key="6">
    <source>
        <dbReference type="ARBA" id="ARBA00023139"/>
    </source>
</evidence>
<dbReference type="InterPro" id="IPR008844">
    <property type="entry name" value="Spore_GerAC-like"/>
</dbReference>
<dbReference type="Pfam" id="PF25198">
    <property type="entry name" value="Spore_GerAC_N"/>
    <property type="match status" value="1"/>
</dbReference>
<dbReference type="NCBIfam" id="TIGR02887">
    <property type="entry name" value="spore_ger_x_C"/>
    <property type="match status" value="1"/>
</dbReference>
<feature type="domain" description="Spore germination protein N-terminal" evidence="10">
    <location>
        <begin position="24"/>
        <end position="200"/>
    </location>
</feature>
<sequence>MKGKRLLLTVFCMLAVMLLTSCWNSRELNEMAIVTGMGIDKAPDKDEYRVTFQIVNPSSTATSMGASTGQPTITVYSATDRTLFGALRKTSKKAARQLFFAHTQLVVIGEDMARSGIDDIFDVFERSHELRLNATVLVSRGDDANSIMKILLPIESLPAMGLVKKVRNTAAIWGENRDITIFELINGITGEGEVVISGIRVIGDKEEGKKKANLEQTEVKAIPAISGLGVFKKGKLVTWLEGSEAKGVLWVQNKIDQTTVNIDTEGSEASVAVDINYSKTAINVELREGVPVFHVHIQEEGKISETRGFMDLSNGDEIAKLEEQLAKQTKEAAIRSIQAAQRLESDIFDFGNELKRLRPKEWEAVKEDWSSLFAQGKLDVRVEAHIRGTGMRLKPYLQNKDESN</sequence>
<evidence type="ECO:0000256" key="2">
    <source>
        <dbReference type="ARBA" id="ARBA00007886"/>
    </source>
</evidence>
<evidence type="ECO:0000313" key="11">
    <source>
        <dbReference type="EMBL" id="GGF65160.1"/>
    </source>
</evidence>
<evidence type="ECO:0008006" key="13">
    <source>
        <dbReference type="Google" id="ProtNLM"/>
    </source>
</evidence>
<dbReference type="InterPro" id="IPR038501">
    <property type="entry name" value="Spore_GerAC_C_sf"/>
</dbReference>
<accession>A0A917FC66</accession>
<dbReference type="Gene3D" id="6.20.190.10">
    <property type="entry name" value="Nutrient germinant receptor protein C, domain 1"/>
    <property type="match status" value="1"/>
</dbReference>
<keyword evidence="5" id="KW-0472">Membrane</keyword>
<evidence type="ECO:0000259" key="10">
    <source>
        <dbReference type="Pfam" id="PF25198"/>
    </source>
</evidence>
<evidence type="ECO:0000256" key="3">
    <source>
        <dbReference type="ARBA" id="ARBA00022544"/>
    </source>
</evidence>
<evidence type="ECO:0000313" key="12">
    <source>
        <dbReference type="Proteomes" id="UP000637643"/>
    </source>
</evidence>
<keyword evidence="7" id="KW-0449">Lipoprotein</keyword>
<keyword evidence="4 8" id="KW-0732">Signal</keyword>
<dbReference type="Gene3D" id="3.30.300.210">
    <property type="entry name" value="Nutrient germinant receptor protein C, domain 3"/>
    <property type="match status" value="1"/>
</dbReference>
<evidence type="ECO:0000259" key="9">
    <source>
        <dbReference type="Pfam" id="PF05504"/>
    </source>
</evidence>
<protein>
    <recommendedName>
        <fullName evidence="13">Ger(X)C family spore germination protein</fullName>
    </recommendedName>
</protein>
<evidence type="ECO:0000256" key="5">
    <source>
        <dbReference type="ARBA" id="ARBA00023136"/>
    </source>
</evidence>
<dbReference type="GO" id="GO:0009847">
    <property type="term" value="P:spore germination"/>
    <property type="evidence" value="ECO:0007669"/>
    <property type="project" value="InterPro"/>
</dbReference>
<feature type="signal peptide" evidence="8">
    <location>
        <begin position="1"/>
        <end position="25"/>
    </location>
</feature>
<feature type="domain" description="Spore germination GerAC-like C-terminal" evidence="9">
    <location>
        <begin position="226"/>
        <end position="390"/>
    </location>
</feature>
<dbReference type="AlphaFoldDB" id="A0A917FC66"/>
<keyword evidence="3" id="KW-0309">Germination</keyword>
<evidence type="ECO:0000256" key="7">
    <source>
        <dbReference type="ARBA" id="ARBA00023288"/>
    </source>
</evidence>
<dbReference type="EMBL" id="BMKR01000003">
    <property type="protein sequence ID" value="GGF65160.1"/>
    <property type="molecule type" value="Genomic_DNA"/>
</dbReference>
<dbReference type="InterPro" id="IPR057336">
    <property type="entry name" value="GerAC_N"/>
</dbReference>
<feature type="chain" id="PRO_5039039913" description="Ger(X)C family spore germination protein" evidence="8">
    <location>
        <begin position="26"/>
        <end position="404"/>
    </location>
</feature>
<keyword evidence="6" id="KW-0564">Palmitate</keyword>
<dbReference type="GO" id="GO:0016020">
    <property type="term" value="C:membrane"/>
    <property type="evidence" value="ECO:0007669"/>
    <property type="project" value="UniProtKB-SubCell"/>
</dbReference>
<dbReference type="PANTHER" id="PTHR35789:SF1">
    <property type="entry name" value="SPORE GERMINATION PROTEIN B3"/>
    <property type="match status" value="1"/>
</dbReference>
<organism evidence="11 12">
    <name type="scientific">Paenibacillus albidus</name>
    <dbReference type="NCBI Taxonomy" id="2041023"/>
    <lineage>
        <taxon>Bacteria</taxon>
        <taxon>Bacillati</taxon>
        <taxon>Bacillota</taxon>
        <taxon>Bacilli</taxon>
        <taxon>Bacillales</taxon>
        <taxon>Paenibacillaceae</taxon>
        <taxon>Paenibacillus</taxon>
    </lineage>
</organism>
<dbReference type="PROSITE" id="PS51257">
    <property type="entry name" value="PROKAR_LIPOPROTEIN"/>
    <property type="match status" value="1"/>
</dbReference>
<comment type="subcellular location">
    <subcellularLocation>
        <location evidence="1">Membrane</location>
        <topology evidence="1">Lipid-anchor</topology>
    </subcellularLocation>
</comment>
<proteinExistence type="inferred from homology"/>
<dbReference type="PANTHER" id="PTHR35789">
    <property type="entry name" value="SPORE GERMINATION PROTEIN B3"/>
    <property type="match status" value="1"/>
</dbReference>
<evidence type="ECO:0000256" key="8">
    <source>
        <dbReference type="SAM" id="SignalP"/>
    </source>
</evidence>
<dbReference type="Pfam" id="PF05504">
    <property type="entry name" value="Spore_GerAC"/>
    <property type="match status" value="1"/>
</dbReference>
<name>A0A917FC66_9BACL</name>
<gene>
    <name evidence="11" type="ORF">GCM10010912_07730</name>
</gene>
<dbReference type="RefSeq" id="WP_189022290.1">
    <property type="nucleotide sequence ID" value="NZ_BMKR01000003.1"/>
</dbReference>
<comment type="similarity">
    <text evidence="2">Belongs to the GerABKC lipoprotein family.</text>
</comment>
<keyword evidence="12" id="KW-1185">Reference proteome</keyword>
<evidence type="ECO:0000256" key="4">
    <source>
        <dbReference type="ARBA" id="ARBA00022729"/>
    </source>
</evidence>
<reference evidence="11" key="1">
    <citation type="journal article" date="2014" name="Int. J. Syst. Evol. Microbiol.">
        <title>Complete genome sequence of Corynebacterium casei LMG S-19264T (=DSM 44701T), isolated from a smear-ripened cheese.</title>
        <authorList>
            <consortium name="US DOE Joint Genome Institute (JGI-PGF)"/>
            <person name="Walter F."/>
            <person name="Albersmeier A."/>
            <person name="Kalinowski J."/>
            <person name="Ruckert C."/>
        </authorList>
    </citation>
    <scope>NUCLEOTIDE SEQUENCE</scope>
    <source>
        <strain evidence="11">CGMCC 1.16134</strain>
    </source>
</reference>
<comment type="caution">
    <text evidence="11">The sequence shown here is derived from an EMBL/GenBank/DDBJ whole genome shotgun (WGS) entry which is preliminary data.</text>
</comment>
<dbReference type="Proteomes" id="UP000637643">
    <property type="component" value="Unassembled WGS sequence"/>
</dbReference>
<evidence type="ECO:0000256" key="1">
    <source>
        <dbReference type="ARBA" id="ARBA00004635"/>
    </source>
</evidence>
<dbReference type="InterPro" id="IPR046953">
    <property type="entry name" value="Spore_GerAC-like_C"/>
</dbReference>